<sequence length="102" mass="11335">MQRTAAGKTLWNDTTTYIAARPALSLYLYLYPARVSFTRSHYGAVDLSDRVRDVLPGGPTQIDKDFLPRSTTPPPILRAMEIPTTTPHAIILQDRAQLPAGR</sequence>
<name>A0A6G0ZRE4_APHCR</name>
<dbReference type="Proteomes" id="UP000478052">
    <property type="component" value="Unassembled WGS sequence"/>
</dbReference>
<evidence type="ECO:0000313" key="1">
    <source>
        <dbReference type="EMBL" id="KAF0774202.1"/>
    </source>
</evidence>
<protein>
    <submittedName>
        <fullName evidence="1">Uncharacterized protein</fullName>
    </submittedName>
</protein>
<gene>
    <name evidence="1" type="ORF">FWK35_00000249</name>
</gene>
<dbReference type="EMBL" id="VUJU01000001">
    <property type="protein sequence ID" value="KAF0774202.1"/>
    <property type="molecule type" value="Genomic_DNA"/>
</dbReference>
<accession>A0A6G0ZRE4</accession>
<dbReference type="AlphaFoldDB" id="A0A6G0ZRE4"/>
<comment type="caution">
    <text evidence="1">The sequence shown here is derived from an EMBL/GenBank/DDBJ whole genome shotgun (WGS) entry which is preliminary data.</text>
</comment>
<evidence type="ECO:0000313" key="2">
    <source>
        <dbReference type="Proteomes" id="UP000478052"/>
    </source>
</evidence>
<keyword evidence="2" id="KW-1185">Reference proteome</keyword>
<organism evidence="1 2">
    <name type="scientific">Aphis craccivora</name>
    <name type="common">Cowpea aphid</name>
    <dbReference type="NCBI Taxonomy" id="307492"/>
    <lineage>
        <taxon>Eukaryota</taxon>
        <taxon>Metazoa</taxon>
        <taxon>Ecdysozoa</taxon>
        <taxon>Arthropoda</taxon>
        <taxon>Hexapoda</taxon>
        <taxon>Insecta</taxon>
        <taxon>Pterygota</taxon>
        <taxon>Neoptera</taxon>
        <taxon>Paraneoptera</taxon>
        <taxon>Hemiptera</taxon>
        <taxon>Sternorrhyncha</taxon>
        <taxon>Aphidomorpha</taxon>
        <taxon>Aphidoidea</taxon>
        <taxon>Aphididae</taxon>
        <taxon>Aphidini</taxon>
        <taxon>Aphis</taxon>
        <taxon>Aphis</taxon>
    </lineage>
</organism>
<reference evidence="1 2" key="1">
    <citation type="submission" date="2019-08" db="EMBL/GenBank/DDBJ databases">
        <title>Whole genome of Aphis craccivora.</title>
        <authorList>
            <person name="Voronova N.V."/>
            <person name="Shulinski R.S."/>
            <person name="Bandarenka Y.V."/>
            <person name="Zhorov D.G."/>
            <person name="Warner D."/>
        </authorList>
    </citation>
    <scope>NUCLEOTIDE SEQUENCE [LARGE SCALE GENOMIC DNA]</scope>
    <source>
        <strain evidence="1">180601</strain>
        <tissue evidence="1">Whole Body</tissue>
    </source>
</reference>
<proteinExistence type="predicted"/>